<proteinExistence type="predicted"/>
<reference evidence="3" key="1">
    <citation type="journal article" date="2019" name="Int. J. Syst. Evol. Microbiol.">
        <title>The Global Catalogue of Microorganisms (GCM) 10K type strain sequencing project: providing services to taxonomists for standard genome sequencing and annotation.</title>
        <authorList>
            <consortium name="The Broad Institute Genomics Platform"/>
            <consortium name="The Broad Institute Genome Sequencing Center for Infectious Disease"/>
            <person name="Wu L."/>
            <person name="Ma J."/>
        </authorList>
    </citation>
    <scope>NUCLEOTIDE SEQUENCE [LARGE SCALE GENOMIC DNA]</scope>
    <source>
        <strain evidence="3">JCM 18459</strain>
    </source>
</reference>
<evidence type="ECO:0000256" key="1">
    <source>
        <dbReference type="SAM" id="MobiDB-lite"/>
    </source>
</evidence>
<organism evidence="2 3">
    <name type="scientific">Nocardioides marinquilinus</name>
    <dbReference type="NCBI Taxonomy" id="1210400"/>
    <lineage>
        <taxon>Bacteria</taxon>
        <taxon>Bacillati</taxon>
        <taxon>Actinomycetota</taxon>
        <taxon>Actinomycetes</taxon>
        <taxon>Propionibacteriales</taxon>
        <taxon>Nocardioidaceae</taxon>
        <taxon>Nocardioides</taxon>
    </lineage>
</organism>
<name>A0ABP9PIU0_9ACTN</name>
<protein>
    <submittedName>
        <fullName evidence="2">Uncharacterized protein</fullName>
    </submittedName>
</protein>
<keyword evidence="3" id="KW-1185">Reference proteome</keyword>
<accession>A0ABP9PIU0</accession>
<dbReference type="EMBL" id="BAABKG010000002">
    <property type="protein sequence ID" value="GAA5145600.1"/>
    <property type="molecule type" value="Genomic_DNA"/>
</dbReference>
<feature type="region of interest" description="Disordered" evidence="1">
    <location>
        <begin position="1"/>
        <end position="47"/>
    </location>
</feature>
<comment type="caution">
    <text evidence="2">The sequence shown here is derived from an EMBL/GenBank/DDBJ whole genome shotgun (WGS) entry which is preliminary data.</text>
</comment>
<feature type="compositionally biased region" description="Low complexity" evidence="1">
    <location>
        <begin position="15"/>
        <end position="44"/>
    </location>
</feature>
<sequence length="107" mass="10403">MVCSTTAVRSPGCQPADTSAGDAAAAPGAAAAMPPTTAAAASTETARRPGDRLVLIDPCFLSGDGAGGAVLLVERVVLSSPGAGVRVERVCGWSGPGPSRARVSGAR</sequence>
<dbReference type="Proteomes" id="UP001500221">
    <property type="component" value="Unassembled WGS sequence"/>
</dbReference>
<evidence type="ECO:0000313" key="2">
    <source>
        <dbReference type="EMBL" id="GAA5145600.1"/>
    </source>
</evidence>
<gene>
    <name evidence="2" type="ORF">GCM10023340_15190</name>
</gene>
<evidence type="ECO:0000313" key="3">
    <source>
        <dbReference type="Proteomes" id="UP001500221"/>
    </source>
</evidence>